<feature type="compositionally biased region" description="Polar residues" evidence="1">
    <location>
        <begin position="102"/>
        <end position="124"/>
    </location>
</feature>
<evidence type="ECO:0000256" key="2">
    <source>
        <dbReference type="SAM" id="SignalP"/>
    </source>
</evidence>
<feature type="chain" id="PRO_5040391853" evidence="2">
    <location>
        <begin position="21"/>
        <end position="189"/>
    </location>
</feature>
<name>A0A9P6C962_9AGAR</name>
<gene>
    <name evidence="3" type="ORF">BDZ94DRAFT_1302196</name>
</gene>
<evidence type="ECO:0000256" key="1">
    <source>
        <dbReference type="SAM" id="MobiDB-lite"/>
    </source>
</evidence>
<keyword evidence="2" id="KW-0732">Signal</keyword>
<evidence type="ECO:0000313" key="4">
    <source>
        <dbReference type="Proteomes" id="UP000807353"/>
    </source>
</evidence>
<feature type="compositionally biased region" description="Polar residues" evidence="1">
    <location>
        <begin position="42"/>
        <end position="58"/>
    </location>
</feature>
<organism evidence="3 4">
    <name type="scientific">Collybia nuda</name>
    <dbReference type="NCBI Taxonomy" id="64659"/>
    <lineage>
        <taxon>Eukaryota</taxon>
        <taxon>Fungi</taxon>
        <taxon>Dikarya</taxon>
        <taxon>Basidiomycota</taxon>
        <taxon>Agaricomycotina</taxon>
        <taxon>Agaricomycetes</taxon>
        <taxon>Agaricomycetidae</taxon>
        <taxon>Agaricales</taxon>
        <taxon>Tricholomatineae</taxon>
        <taxon>Clitocybaceae</taxon>
        <taxon>Collybia</taxon>
    </lineage>
</organism>
<feature type="compositionally biased region" description="Polar residues" evidence="1">
    <location>
        <begin position="132"/>
        <end position="156"/>
    </location>
</feature>
<feature type="region of interest" description="Disordered" evidence="1">
    <location>
        <begin position="42"/>
        <end position="61"/>
    </location>
</feature>
<reference evidence="3" key="1">
    <citation type="submission" date="2020-11" db="EMBL/GenBank/DDBJ databases">
        <authorList>
            <consortium name="DOE Joint Genome Institute"/>
            <person name="Ahrendt S."/>
            <person name="Riley R."/>
            <person name="Andreopoulos W."/>
            <person name="Labutti K."/>
            <person name="Pangilinan J."/>
            <person name="Ruiz-Duenas F.J."/>
            <person name="Barrasa J.M."/>
            <person name="Sanchez-Garcia M."/>
            <person name="Camarero S."/>
            <person name="Miyauchi S."/>
            <person name="Serrano A."/>
            <person name="Linde D."/>
            <person name="Babiker R."/>
            <person name="Drula E."/>
            <person name="Ayuso-Fernandez I."/>
            <person name="Pacheco R."/>
            <person name="Padilla G."/>
            <person name="Ferreira P."/>
            <person name="Barriuso J."/>
            <person name="Kellner H."/>
            <person name="Castanera R."/>
            <person name="Alfaro M."/>
            <person name="Ramirez L."/>
            <person name="Pisabarro A.G."/>
            <person name="Kuo A."/>
            <person name="Tritt A."/>
            <person name="Lipzen A."/>
            <person name="He G."/>
            <person name="Yan M."/>
            <person name="Ng V."/>
            <person name="Cullen D."/>
            <person name="Martin F."/>
            <person name="Rosso M.-N."/>
            <person name="Henrissat B."/>
            <person name="Hibbett D."/>
            <person name="Martinez A.T."/>
            <person name="Grigoriev I.V."/>
        </authorList>
    </citation>
    <scope>NUCLEOTIDE SEQUENCE</scope>
    <source>
        <strain evidence="3">CBS 247.69</strain>
    </source>
</reference>
<accession>A0A9P6C962</accession>
<evidence type="ECO:0000313" key="3">
    <source>
        <dbReference type="EMBL" id="KAF9456981.1"/>
    </source>
</evidence>
<keyword evidence="4" id="KW-1185">Reference proteome</keyword>
<dbReference type="AlphaFoldDB" id="A0A9P6C962"/>
<sequence>MTRAAIKLILLTSITSYVGGQATNDTQSTTTSIPTSLATDVTSIRTSSGTTPRTNTSVPPIALDTHSSQVYWSTLVFQGTYRHITVAKPTLAGKSLEPQGAPNPSSENAQSHVTPIPSTQNVITATREGNERQTSISTPPNSEQGTKSSDTPNRTSAPRADSPSGAIKTRVSSKMWNVGLGIVASCYLM</sequence>
<feature type="region of interest" description="Disordered" evidence="1">
    <location>
        <begin position="93"/>
        <end position="168"/>
    </location>
</feature>
<feature type="signal peptide" evidence="2">
    <location>
        <begin position="1"/>
        <end position="20"/>
    </location>
</feature>
<proteinExistence type="predicted"/>
<comment type="caution">
    <text evidence="3">The sequence shown here is derived from an EMBL/GenBank/DDBJ whole genome shotgun (WGS) entry which is preliminary data.</text>
</comment>
<dbReference type="EMBL" id="MU150393">
    <property type="protein sequence ID" value="KAF9456981.1"/>
    <property type="molecule type" value="Genomic_DNA"/>
</dbReference>
<dbReference type="Proteomes" id="UP000807353">
    <property type="component" value="Unassembled WGS sequence"/>
</dbReference>
<protein>
    <submittedName>
        <fullName evidence="3">Uncharacterized protein</fullName>
    </submittedName>
</protein>